<dbReference type="PANTHER" id="PTHR30055">
    <property type="entry name" value="HTH-TYPE TRANSCRIPTIONAL REGULATOR RUTR"/>
    <property type="match status" value="1"/>
</dbReference>
<feature type="domain" description="HTH tetR-type" evidence="3">
    <location>
        <begin position="1"/>
        <end position="48"/>
    </location>
</feature>
<dbReference type="InterPro" id="IPR036271">
    <property type="entry name" value="Tet_transcr_reg_TetR-rel_C_sf"/>
</dbReference>
<dbReference type="Gene3D" id="1.10.357.10">
    <property type="entry name" value="Tetracycline Repressor, domain 2"/>
    <property type="match status" value="1"/>
</dbReference>
<keyword evidence="5" id="KW-1185">Reference proteome</keyword>
<reference evidence="4" key="1">
    <citation type="journal article" date="2014" name="Int. J. Syst. Evol. Microbiol.">
        <title>Complete genome sequence of Corynebacterium casei LMG S-19264T (=DSM 44701T), isolated from a smear-ripened cheese.</title>
        <authorList>
            <consortium name="US DOE Joint Genome Institute (JGI-PGF)"/>
            <person name="Walter F."/>
            <person name="Albersmeier A."/>
            <person name="Kalinowski J."/>
            <person name="Ruckert C."/>
        </authorList>
    </citation>
    <scope>NUCLEOTIDE SEQUENCE</scope>
    <source>
        <strain evidence="4">KCTC 42651</strain>
    </source>
</reference>
<keyword evidence="1 2" id="KW-0238">DNA-binding</keyword>
<sequence length="187" mass="19704">MVSDGGFRDLQMLAVAAAAGTAVGTIYRYYPTKAELCAALVAEVSARELEVIRSICEADGAPGQRLRDAVSAFARRALHNRRLAYAMIAEPVEAAVDDARLEWRRRIGEALAGLIADGVARGAFRPVDPKLAAACVVGAFMEALVGPLTPATLLDDDDKLAADIAGLCLAIVDAPDPTEEAPTEVDR</sequence>
<evidence type="ECO:0000256" key="2">
    <source>
        <dbReference type="PROSITE-ProRule" id="PRU00335"/>
    </source>
</evidence>
<dbReference type="InterPro" id="IPR009057">
    <property type="entry name" value="Homeodomain-like_sf"/>
</dbReference>
<evidence type="ECO:0000259" key="3">
    <source>
        <dbReference type="PROSITE" id="PS50977"/>
    </source>
</evidence>
<dbReference type="PROSITE" id="PS50977">
    <property type="entry name" value="HTH_TETR_2"/>
    <property type="match status" value="1"/>
</dbReference>
<evidence type="ECO:0000256" key="1">
    <source>
        <dbReference type="ARBA" id="ARBA00023125"/>
    </source>
</evidence>
<reference evidence="4" key="2">
    <citation type="submission" date="2020-09" db="EMBL/GenBank/DDBJ databases">
        <authorList>
            <person name="Sun Q."/>
            <person name="Kim S."/>
        </authorList>
    </citation>
    <scope>NUCLEOTIDE SEQUENCE</scope>
    <source>
        <strain evidence="4">KCTC 42651</strain>
    </source>
</reference>
<dbReference type="GO" id="GO:0000976">
    <property type="term" value="F:transcription cis-regulatory region binding"/>
    <property type="evidence" value="ECO:0007669"/>
    <property type="project" value="TreeGrafter"/>
</dbReference>
<dbReference type="EMBL" id="BMZS01000007">
    <property type="protein sequence ID" value="GHD54783.1"/>
    <property type="molecule type" value="Genomic_DNA"/>
</dbReference>
<dbReference type="Proteomes" id="UP000630353">
    <property type="component" value="Unassembled WGS sequence"/>
</dbReference>
<dbReference type="InterPro" id="IPR050109">
    <property type="entry name" value="HTH-type_TetR-like_transc_reg"/>
</dbReference>
<feature type="DNA-binding region" description="H-T-H motif" evidence="2">
    <location>
        <begin position="11"/>
        <end position="30"/>
    </location>
</feature>
<dbReference type="AlphaFoldDB" id="A0A918XTH5"/>
<comment type="caution">
    <text evidence="4">The sequence shown here is derived from an EMBL/GenBank/DDBJ whole genome shotgun (WGS) entry which is preliminary data.</text>
</comment>
<dbReference type="Gene3D" id="1.10.10.60">
    <property type="entry name" value="Homeodomain-like"/>
    <property type="match status" value="1"/>
</dbReference>
<dbReference type="SUPFAM" id="SSF48498">
    <property type="entry name" value="Tetracyclin repressor-like, C-terminal domain"/>
    <property type="match status" value="1"/>
</dbReference>
<evidence type="ECO:0000313" key="5">
    <source>
        <dbReference type="Proteomes" id="UP000630353"/>
    </source>
</evidence>
<dbReference type="InterPro" id="IPR041490">
    <property type="entry name" value="KstR2_TetR_C"/>
</dbReference>
<dbReference type="InterPro" id="IPR001647">
    <property type="entry name" value="HTH_TetR"/>
</dbReference>
<proteinExistence type="predicted"/>
<name>A0A918XTH5_9PROT</name>
<organism evidence="4 5">
    <name type="scientific">Thalassobaculum fulvum</name>
    <dbReference type="NCBI Taxonomy" id="1633335"/>
    <lineage>
        <taxon>Bacteria</taxon>
        <taxon>Pseudomonadati</taxon>
        <taxon>Pseudomonadota</taxon>
        <taxon>Alphaproteobacteria</taxon>
        <taxon>Rhodospirillales</taxon>
        <taxon>Thalassobaculaceae</taxon>
        <taxon>Thalassobaculum</taxon>
    </lineage>
</organism>
<protein>
    <submittedName>
        <fullName evidence="4">AcrR family transcriptional regulator</fullName>
    </submittedName>
</protein>
<dbReference type="SUPFAM" id="SSF46689">
    <property type="entry name" value="Homeodomain-like"/>
    <property type="match status" value="1"/>
</dbReference>
<accession>A0A918XTH5</accession>
<dbReference type="Pfam" id="PF00440">
    <property type="entry name" value="TetR_N"/>
    <property type="match status" value="1"/>
</dbReference>
<dbReference type="Pfam" id="PF17932">
    <property type="entry name" value="TetR_C_24"/>
    <property type="match status" value="1"/>
</dbReference>
<dbReference type="PANTHER" id="PTHR30055:SF226">
    <property type="entry name" value="HTH-TYPE TRANSCRIPTIONAL REGULATOR PKSA"/>
    <property type="match status" value="1"/>
</dbReference>
<evidence type="ECO:0000313" key="4">
    <source>
        <dbReference type="EMBL" id="GHD54783.1"/>
    </source>
</evidence>
<gene>
    <name evidence="4" type="ORF">GCM10017083_32950</name>
</gene>
<dbReference type="GO" id="GO:0003700">
    <property type="term" value="F:DNA-binding transcription factor activity"/>
    <property type="evidence" value="ECO:0007669"/>
    <property type="project" value="TreeGrafter"/>
</dbReference>